<reference evidence="3" key="1">
    <citation type="submission" date="2017-02" db="EMBL/GenBank/DDBJ databases">
        <authorList>
            <person name="Varghese N."/>
            <person name="Submissions S."/>
        </authorList>
    </citation>
    <scope>NUCLEOTIDE SEQUENCE [LARGE SCALE GENOMIC DNA]</scope>
    <source>
        <strain evidence="3">ATCC 51356</strain>
    </source>
</reference>
<protein>
    <submittedName>
        <fullName evidence="2">Uncharacterized protein</fullName>
    </submittedName>
</protein>
<name>A0A1T4KJF0_9PORP</name>
<evidence type="ECO:0000313" key="2">
    <source>
        <dbReference type="EMBL" id="SJZ42507.1"/>
    </source>
</evidence>
<evidence type="ECO:0000313" key="3">
    <source>
        <dbReference type="Proteomes" id="UP000190121"/>
    </source>
</evidence>
<organism evidence="2 3">
    <name type="scientific">Porphyromonas circumdentaria</name>
    <dbReference type="NCBI Taxonomy" id="29524"/>
    <lineage>
        <taxon>Bacteria</taxon>
        <taxon>Pseudomonadati</taxon>
        <taxon>Bacteroidota</taxon>
        <taxon>Bacteroidia</taxon>
        <taxon>Bacteroidales</taxon>
        <taxon>Porphyromonadaceae</taxon>
        <taxon>Porphyromonas</taxon>
    </lineage>
</organism>
<evidence type="ECO:0000256" key="1">
    <source>
        <dbReference type="SAM" id="Phobius"/>
    </source>
</evidence>
<sequence length="161" mass="19145">MLMNRDIVYWTEHYVRKNSGEDCPRGILSDSLFIVSLCSLFNLLTIVYIVEFYTGCRILQYLPIKSKNEPASWLYAILLILPILVFIYCRYYRGERLDRILNDYEQQSPQRLQLGKFIFWSYEIITWGGFTPFLISFSNIDPKGTNDSYEFIRGHHMDWIA</sequence>
<dbReference type="STRING" id="29524.SAMN02745171_00071"/>
<feature type="transmembrane region" description="Helical" evidence="1">
    <location>
        <begin position="32"/>
        <end position="53"/>
    </location>
</feature>
<dbReference type="AlphaFoldDB" id="A0A1T4KJF0"/>
<keyword evidence="3" id="KW-1185">Reference proteome</keyword>
<accession>A0A1T4KJF0</accession>
<dbReference type="Proteomes" id="UP000190121">
    <property type="component" value="Unassembled WGS sequence"/>
</dbReference>
<dbReference type="EMBL" id="FUXE01000001">
    <property type="protein sequence ID" value="SJZ42507.1"/>
    <property type="molecule type" value="Genomic_DNA"/>
</dbReference>
<feature type="transmembrane region" description="Helical" evidence="1">
    <location>
        <begin position="73"/>
        <end position="91"/>
    </location>
</feature>
<gene>
    <name evidence="2" type="ORF">SAMN02745171_00071</name>
</gene>
<keyword evidence="1" id="KW-0812">Transmembrane</keyword>
<proteinExistence type="predicted"/>
<keyword evidence="1" id="KW-1133">Transmembrane helix</keyword>
<keyword evidence="1" id="KW-0472">Membrane</keyword>